<organism evidence="1 2">
    <name type="scientific">Leptospira interrogans</name>
    <dbReference type="NCBI Taxonomy" id="173"/>
    <lineage>
        <taxon>Bacteria</taxon>
        <taxon>Pseudomonadati</taxon>
        <taxon>Spirochaetota</taxon>
        <taxon>Spirochaetia</taxon>
        <taxon>Leptospirales</taxon>
        <taxon>Leptospiraceae</taxon>
        <taxon>Leptospira</taxon>
    </lineage>
</organism>
<evidence type="ECO:0000313" key="1">
    <source>
        <dbReference type="EMBL" id="KAK2617210.1"/>
    </source>
</evidence>
<geneLocation type="plasmid" evidence="1">
    <name>pDO8_1</name>
</geneLocation>
<name>A0AAV9FWP3_LEPIR</name>
<dbReference type="RefSeq" id="WP_229303272.1">
    <property type="nucleotide sequence ID" value="NZ_JQPI01000363.1"/>
</dbReference>
<dbReference type="EMBL" id="NKYG02000003">
    <property type="protein sequence ID" value="KAK2617210.1"/>
    <property type="molecule type" value="Genomic_DNA"/>
</dbReference>
<proteinExistence type="predicted"/>
<evidence type="ECO:0000313" key="2">
    <source>
        <dbReference type="Proteomes" id="UP000218471"/>
    </source>
</evidence>
<dbReference type="AlphaFoldDB" id="A0AAV9FWP3"/>
<accession>A0AAV9FWP3</accession>
<dbReference type="Proteomes" id="UP000218471">
    <property type="component" value="Unassembled WGS sequence"/>
</dbReference>
<comment type="caution">
    <text evidence="1">The sequence shown here is derived from an EMBL/GenBank/DDBJ whole genome shotgun (WGS) entry which is preliminary data.</text>
</comment>
<dbReference type="SUPFAM" id="SSF55729">
    <property type="entry name" value="Acyl-CoA N-acyltransferases (Nat)"/>
    <property type="match status" value="1"/>
</dbReference>
<gene>
    <name evidence="1" type="ORF">CFV95_020650</name>
</gene>
<dbReference type="Gene3D" id="3.40.630.30">
    <property type="match status" value="1"/>
</dbReference>
<keyword evidence="1" id="KW-0614">Plasmid</keyword>
<reference evidence="1" key="1">
    <citation type="submission" date="2023-10" db="EMBL/GenBank/DDBJ databases">
        <title>Genomic and proteomic analysis of Leptospira interrogans strain CUDO8.</title>
        <authorList>
            <person name="Boonciew P."/>
            <person name="Kurilung A."/>
            <person name="Prapasarakul N."/>
        </authorList>
    </citation>
    <scope>NUCLEOTIDE SEQUENCE</scope>
    <source>
        <strain evidence="1">CUDO8</strain>
        <plasmid evidence="1">pDO8_1</plasmid>
    </source>
</reference>
<dbReference type="InterPro" id="IPR016181">
    <property type="entry name" value="Acyl_CoA_acyltransferase"/>
</dbReference>
<protein>
    <submittedName>
        <fullName evidence="1">GNAT family N-acetyltransferase</fullName>
    </submittedName>
</protein>
<sequence length="216" mass="25691">MKLLKNDFISNKIERCNSEYYIYLLQNQKEILEKANSITSLWQSYIFDIYTKHISPQIDNDSKNIYDLLKEYNIEDFQWNWNNKAFHKSEENYIWCIFTIEDKCEGAIIFKHPEKSDLYSHNIVYIDYLAAAPWNRKSILAPRKYEGIATLLLKTAVNFGIKQFNYYPGFKLHSLPHAESFYTKMGMSDLGIDIEKEKLRKYEMGIEQCNIFLSIN</sequence>